<accession>A0A6A0H6I5</accession>
<evidence type="ECO:0000313" key="1">
    <source>
        <dbReference type="EMBL" id="KAA0201312.1"/>
    </source>
</evidence>
<dbReference type="Proteomes" id="UP000711488">
    <property type="component" value="Unassembled WGS sequence"/>
</dbReference>
<dbReference type="EMBL" id="JQDR03005640">
    <property type="protein sequence ID" value="KAA0201312.1"/>
    <property type="molecule type" value="Genomic_DNA"/>
</dbReference>
<organism evidence="1">
    <name type="scientific">Hyalella azteca</name>
    <name type="common">Amphipod</name>
    <dbReference type="NCBI Taxonomy" id="294128"/>
    <lineage>
        <taxon>Eukaryota</taxon>
        <taxon>Metazoa</taxon>
        <taxon>Ecdysozoa</taxon>
        <taxon>Arthropoda</taxon>
        <taxon>Crustacea</taxon>
        <taxon>Multicrustacea</taxon>
        <taxon>Malacostraca</taxon>
        <taxon>Eumalacostraca</taxon>
        <taxon>Peracarida</taxon>
        <taxon>Amphipoda</taxon>
        <taxon>Senticaudata</taxon>
        <taxon>Talitrida</taxon>
        <taxon>Talitroidea</taxon>
        <taxon>Hyalellidae</taxon>
        <taxon>Hyalella</taxon>
    </lineage>
</organism>
<reference evidence="1" key="1">
    <citation type="submission" date="2014-08" db="EMBL/GenBank/DDBJ databases">
        <authorList>
            <person name="Murali S."/>
            <person name="Richards S."/>
            <person name="Bandaranaike D."/>
            <person name="Bellair M."/>
            <person name="Blankenburg K."/>
            <person name="Chao H."/>
            <person name="Dinh H."/>
            <person name="Doddapaneni H."/>
            <person name="Dugan-Rocha S."/>
            <person name="Elkadiri S."/>
            <person name="Gnanaolivu R."/>
            <person name="Hughes D."/>
            <person name="Lee S."/>
            <person name="Li M."/>
            <person name="Ming W."/>
            <person name="Munidasa M."/>
            <person name="Muniz J."/>
            <person name="Nguyen L."/>
            <person name="Osuji N."/>
            <person name="Pu L.-L."/>
            <person name="Puazo M."/>
            <person name="Skinner E."/>
            <person name="Qu C."/>
            <person name="Quiroz J."/>
            <person name="Raj R."/>
            <person name="Weissenberger G."/>
            <person name="Xin Y."/>
            <person name="Zou X."/>
            <person name="Han Y."/>
            <person name="Worley K."/>
            <person name="Muzny D."/>
            <person name="Gibbs R."/>
        </authorList>
    </citation>
    <scope>NUCLEOTIDE SEQUENCE</scope>
    <source>
        <strain evidence="1">HAZT.00-mixed</strain>
        <tissue evidence="1">Whole organism</tissue>
    </source>
</reference>
<sequence>MLWGCSSGGGCYGRCSGGGGCYGGCSGGPVGEDVMGVLRWGRMLWGCSGGGGCYGGAPVGEDVMGVLRWARGGGCYGGAPVGEDVMGGAPVGGRVLRSGSCTGVVTKISHVADMGVANLSIGPRLAYLRARTYLVSFMHLIIPINFIRPCTLM</sequence>
<reference evidence="1" key="3">
    <citation type="submission" date="2019-06" db="EMBL/GenBank/DDBJ databases">
        <authorList>
            <person name="Poynton C."/>
            <person name="Hasenbein S."/>
            <person name="Benoit J.B."/>
            <person name="Sepulveda M.S."/>
            <person name="Poelchau M.F."/>
            <person name="Murali S.C."/>
            <person name="Chen S."/>
            <person name="Glastad K.M."/>
            <person name="Werren J.H."/>
            <person name="Vineis J.H."/>
            <person name="Bowen J.L."/>
            <person name="Friedrich M."/>
            <person name="Jones J."/>
            <person name="Robertson H.M."/>
            <person name="Feyereisen R."/>
            <person name="Mechler-Hickson A."/>
            <person name="Mathers N."/>
            <person name="Lee C.E."/>
            <person name="Colbourne J.K."/>
            <person name="Biales A."/>
            <person name="Johnston J.S."/>
            <person name="Wellborn G.A."/>
            <person name="Rosendale A.J."/>
            <person name="Cridge A.G."/>
            <person name="Munoz-Torres M.C."/>
            <person name="Bain P.A."/>
            <person name="Manny A.R."/>
            <person name="Major K.M."/>
            <person name="Lambert F.N."/>
            <person name="Vulpe C.D."/>
            <person name="Tuck P."/>
            <person name="Blalock B.J."/>
            <person name="Lin Y.-Y."/>
            <person name="Smith M.E."/>
            <person name="Ochoa-Acuna H."/>
            <person name="Chen M.-J.M."/>
            <person name="Childers C.P."/>
            <person name="Qu J."/>
            <person name="Dugan S."/>
            <person name="Lee S.L."/>
            <person name="Chao H."/>
            <person name="Dinh H."/>
            <person name="Han Y."/>
            <person name="Doddapaneni H."/>
            <person name="Worley K.C."/>
            <person name="Muzny D.M."/>
            <person name="Gibbs R.A."/>
            <person name="Richards S."/>
        </authorList>
    </citation>
    <scope>NUCLEOTIDE SEQUENCE</scope>
    <source>
        <strain evidence="1">HAZT.00-mixed</strain>
        <tissue evidence="1">Whole organism</tissue>
    </source>
</reference>
<gene>
    <name evidence="1" type="ORF">HAZT_HAZT007453</name>
</gene>
<dbReference type="AlphaFoldDB" id="A0A6A0H6I5"/>
<name>A0A6A0H6I5_HYAAZ</name>
<protein>
    <submittedName>
        <fullName evidence="1">Uncharacterized protein</fullName>
    </submittedName>
</protein>
<proteinExistence type="predicted"/>
<reference evidence="1" key="2">
    <citation type="journal article" date="2018" name="Environ. Sci. Technol.">
        <title>The Toxicogenome of Hyalella azteca: A Model for Sediment Ecotoxicology and Evolutionary Toxicology.</title>
        <authorList>
            <person name="Poynton H.C."/>
            <person name="Hasenbein S."/>
            <person name="Benoit J.B."/>
            <person name="Sepulveda M.S."/>
            <person name="Poelchau M.F."/>
            <person name="Hughes D.S.T."/>
            <person name="Murali S.C."/>
            <person name="Chen S."/>
            <person name="Glastad K.M."/>
            <person name="Goodisman M.A.D."/>
            <person name="Werren J.H."/>
            <person name="Vineis J.H."/>
            <person name="Bowen J.L."/>
            <person name="Friedrich M."/>
            <person name="Jones J."/>
            <person name="Robertson H.M."/>
            <person name="Feyereisen R."/>
            <person name="Mechler-Hickson A."/>
            <person name="Mathers N."/>
            <person name="Lee C.E."/>
            <person name="Colbourne J.K."/>
            <person name="Biales A."/>
            <person name="Johnston J.S."/>
            <person name="Wellborn G.A."/>
            <person name="Rosendale A.J."/>
            <person name="Cridge A.G."/>
            <person name="Munoz-Torres M.C."/>
            <person name="Bain P.A."/>
            <person name="Manny A.R."/>
            <person name="Major K.M."/>
            <person name="Lambert F.N."/>
            <person name="Vulpe C.D."/>
            <person name="Tuck P."/>
            <person name="Blalock B.J."/>
            <person name="Lin Y.Y."/>
            <person name="Smith M.E."/>
            <person name="Ochoa-Acuna H."/>
            <person name="Chen M.M."/>
            <person name="Childers C.P."/>
            <person name="Qu J."/>
            <person name="Dugan S."/>
            <person name="Lee S.L."/>
            <person name="Chao H."/>
            <person name="Dinh H."/>
            <person name="Han Y."/>
            <person name="Doddapaneni H."/>
            <person name="Worley K.C."/>
            <person name="Muzny D.M."/>
            <person name="Gibbs R.A."/>
            <person name="Richards S."/>
        </authorList>
    </citation>
    <scope>NUCLEOTIDE SEQUENCE</scope>
    <source>
        <strain evidence="1">HAZT.00-mixed</strain>
        <tissue evidence="1">Whole organism</tissue>
    </source>
</reference>
<comment type="caution">
    <text evidence="1">The sequence shown here is derived from an EMBL/GenBank/DDBJ whole genome shotgun (WGS) entry which is preliminary data.</text>
</comment>